<proteinExistence type="predicted"/>
<keyword evidence="1" id="KW-1133">Transmembrane helix</keyword>
<protein>
    <submittedName>
        <fullName evidence="2">Uncharacterized protein DUF4235</fullName>
    </submittedName>
</protein>
<keyword evidence="1" id="KW-0472">Membrane</keyword>
<dbReference type="Proteomes" id="UP000293852">
    <property type="component" value="Unassembled WGS sequence"/>
</dbReference>
<feature type="transmembrane region" description="Helical" evidence="1">
    <location>
        <begin position="12"/>
        <end position="31"/>
    </location>
</feature>
<dbReference type="EMBL" id="SGWX01000001">
    <property type="protein sequence ID" value="RZS62793.1"/>
    <property type="molecule type" value="Genomic_DNA"/>
</dbReference>
<name>A0A4Q7M6T0_9MICO</name>
<dbReference type="Pfam" id="PF14019">
    <property type="entry name" value="DUF4235"/>
    <property type="match status" value="1"/>
</dbReference>
<dbReference type="AlphaFoldDB" id="A0A4Q7M6T0"/>
<evidence type="ECO:0000313" key="3">
    <source>
        <dbReference type="Proteomes" id="UP000293852"/>
    </source>
</evidence>
<keyword evidence="3" id="KW-1185">Reference proteome</keyword>
<feature type="transmembrane region" description="Helical" evidence="1">
    <location>
        <begin position="51"/>
        <end position="71"/>
    </location>
</feature>
<reference evidence="2 3" key="1">
    <citation type="submission" date="2019-02" db="EMBL/GenBank/DDBJ databases">
        <title>Sequencing the genomes of 1000 actinobacteria strains.</title>
        <authorList>
            <person name="Klenk H.-P."/>
        </authorList>
    </citation>
    <scope>NUCLEOTIDE SEQUENCE [LARGE SCALE GENOMIC DNA]</scope>
    <source>
        <strain evidence="2 3">DSM 16932</strain>
    </source>
</reference>
<keyword evidence="1" id="KW-0812">Transmembrane</keyword>
<dbReference type="InterPro" id="IPR025329">
    <property type="entry name" value="DUF4235"/>
</dbReference>
<accession>A0A4Q7M6T0</accession>
<gene>
    <name evidence="2" type="ORF">EV386_3146</name>
</gene>
<comment type="caution">
    <text evidence="2">The sequence shown here is derived from an EMBL/GenBank/DDBJ whole genome shotgun (WGS) entry which is preliminary data.</text>
</comment>
<organism evidence="2 3">
    <name type="scientific">Xylanimonas ulmi</name>
    <dbReference type="NCBI Taxonomy" id="228973"/>
    <lineage>
        <taxon>Bacteria</taxon>
        <taxon>Bacillati</taxon>
        <taxon>Actinomycetota</taxon>
        <taxon>Actinomycetes</taxon>
        <taxon>Micrococcales</taxon>
        <taxon>Promicromonosporaceae</taxon>
        <taxon>Xylanimonas</taxon>
    </lineage>
</organism>
<evidence type="ECO:0000256" key="1">
    <source>
        <dbReference type="SAM" id="Phobius"/>
    </source>
</evidence>
<evidence type="ECO:0000313" key="2">
    <source>
        <dbReference type="EMBL" id="RZS62793.1"/>
    </source>
</evidence>
<sequence>MRVAERDESLAVKVGTMALTLAAGWLAQRAVGMIWAKSTGHAAPKDPDDESVTIVQAVTFAAVSGAVAVLARRLAHQGARRYVARLASSSATPTA</sequence>